<organism evidence="1">
    <name type="scientific">Sesamum latifolium</name>
    <dbReference type="NCBI Taxonomy" id="2727402"/>
    <lineage>
        <taxon>Eukaryota</taxon>
        <taxon>Viridiplantae</taxon>
        <taxon>Streptophyta</taxon>
        <taxon>Embryophyta</taxon>
        <taxon>Tracheophyta</taxon>
        <taxon>Spermatophyta</taxon>
        <taxon>Magnoliopsida</taxon>
        <taxon>eudicotyledons</taxon>
        <taxon>Gunneridae</taxon>
        <taxon>Pentapetalae</taxon>
        <taxon>asterids</taxon>
        <taxon>lamiids</taxon>
        <taxon>Lamiales</taxon>
        <taxon>Pedaliaceae</taxon>
        <taxon>Sesamum</taxon>
    </lineage>
</organism>
<gene>
    <name evidence="1" type="ORF">Slati_0938000</name>
</gene>
<protein>
    <submittedName>
        <fullName evidence="1">Uncharacterized protein</fullName>
    </submittedName>
</protein>
<dbReference type="AlphaFoldDB" id="A0AAW2XQ74"/>
<evidence type="ECO:0000313" key="1">
    <source>
        <dbReference type="EMBL" id="KAL0455988.1"/>
    </source>
</evidence>
<comment type="caution">
    <text evidence="1">The sequence shown here is derived from an EMBL/GenBank/DDBJ whole genome shotgun (WGS) entry which is preliminary data.</text>
</comment>
<reference evidence="1" key="1">
    <citation type="submission" date="2020-06" db="EMBL/GenBank/DDBJ databases">
        <authorList>
            <person name="Li T."/>
            <person name="Hu X."/>
            <person name="Zhang T."/>
            <person name="Song X."/>
            <person name="Zhang H."/>
            <person name="Dai N."/>
            <person name="Sheng W."/>
            <person name="Hou X."/>
            <person name="Wei L."/>
        </authorList>
    </citation>
    <scope>NUCLEOTIDE SEQUENCE</scope>
    <source>
        <strain evidence="1">KEN1</strain>
        <tissue evidence="1">Leaf</tissue>
    </source>
</reference>
<feature type="non-terminal residue" evidence="1">
    <location>
        <position position="1"/>
    </location>
</feature>
<reference evidence="1" key="2">
    <citation type="journal article" date="2024" name="Plant">
        <title>Genomic evolution and insights into agronomic trait innovations of Sesamum species.</title>
        <authorList>
            <person name="Miao H."/>
            <person name="Wang L."/>
            <person name="Qu L."/>
            <person name="Liu H."/>
            <person name="Sun Y."/>
            <person name="Le M."/>
            <person name="Wang Q."/>
            <person name="Wei S."/>
            <person name="Zheng Y."/>
            <person name="Lin W."/>
            <person name="Duan Y."/>
            <person name="Cao H."/>
            <person name="Xiong S."/>
            <person name="Wang X."/>
            <person name="Wei L."/>
            <person name="Li C."/>
            <person name="Ma Q."/>
            <person name="Ju M."/>
            <person name="Zhao R."/>
            <person name="Li G."/>
            <person name="Mu C."/>
            <person name="Tian Q."/>
            <person name="Mei H."/>
            <person name="Zhang T."/>
            <person name="Gao T."/>
            <person name="Zhang H."/>
        </authorList>
    </citation>
    <scope>NUCLEOTIDE SEQUENCE</scope>
    <source>
        <strain evidence="1">KEN1</strain>
    </source>
</reference>
<accession>A0AAW2XQ74</accession>
<dbReference type="EMBL" id="JACGWN010000003">
    <property type="protein sequence ID" value="KAL0455988.1"/>
    <property type="molecule type" value="Genomic_DNA"/>
</dbReference>
<sequence>MSKNPLTMILKTNNLNDTIYNDWLKNLRIILDFENQGYILNEPPPSALPEDSSPEELLASKKWHEDNRKVHSIILASISNDIQKQYDRLDDVSFIMLCMRYVYAIPDRHIRYAATKRIL</sequence>
<proteinExistence type="predicted"/>
<name>A0AAW2XQ74_9LAMI</name>